<comment type="caution">
    <text evidence="1">The sequence shown here is derived from an EMBL/GenBank/DDBJ whole genome shotgun (WGS) entry which is preliminary data.</text>
</comment>
<dbReference type="SUPFAM" id="SSF56219">
    <property type="entry name" value="DNase I-like"/>
    <property type="match status" value="1"/>
</dbReference>
<accession>A0A445ETS1</accession>
<proteinExistence type="predicted"/>
<evidence type="ECO:0000313" key="2">
    <source>
        <dbReference type="Proteomes" id="UP000289738"/>
    </source>
</evidence>
<dbReference type="Gene3D" id="3.60.10.10">
    <property type="entry name" value="Endonuclease/exonuclease/phosphatase"/>
    <property type="match status" value="1"/>
</dbReference>
<gene>
    <name evidence="1" type="ORF">Ahy_A01g003669</name>
</gene>
<organism evidence="1 2">
    <name type="scientific">Arachis hypogaea</name>
    <name type="common">Peanut</name>
    <dbReference type="NCBI Taxonomy" id="3818"/>
    <lineage>
        <taxon>Eukaryota</taxon>
        <taxon>Viridiplantae</taxon>
        <taxon>Streptophyta</taxon>
        <taxon>Embryophyta</taxon>
        <taxon>Tracheophyta</taxon>
        <taxon>Spermatophyta</taxon>
        <taxon>Magnoliopsida</taxon>
        <taxon>eudicotyledons</taxon>
        <taxon>Gunneridae</taxon>
        <taxon>Pentapetalae</taxon>
        <taxon>rosids</taxon>
        <taxon>fabids</taxon>
        <taxon>Fabales</taxon>
        <taxon>Fabaceae</taxon>
        <taxon>Papilionoideae</taxon>
        <taxon>50 kb inversion clade</taxon>
        <taxon>dalbergioids sensu lato</taxon>
        <taxon>Dalbergieae</taxon>
        <taxon>Pterocarpus clade</taxon>
        <taxon>Arachis</taxon>
    </lineage>
</organism>
<dbReference type="EMBL" id="SDMP01000001">
    <property type="protein sequence ID" value="RYR78811.1"/>
    <property type="molecule type" value="Genomic_DNA"/>
</dbReference>
<dbReference type="InterPro" id="IPR036691">
    <property type="entry name" value="Endo/exonu/phosph_ase_sf"/>
</dbReference>
<dbReference type="AlphaFoldDB" id="A0A445ETS1"/>
<reference evidence="1 2" key="1">
    <citation type="submission" date="2019-01" db="EMBL/GenBank/DDBJ databases">
        <title>Sequencing of cultivated peanut Arachis hypogaea provides insights into genome evolution and oil improvement.</title>
        <authorList>
            <person name="Chen X."/>
        </authorList>
    </citation>
    <scope>NUCLEOTIDE SEQUENCE [LARGE SCALE GENOMIC DNA]</scope>
    <source>
        <strain evidence="2">cv. Fuhuasheng</strain>
        <tissue evidence="1">Leaves</tissue>
    </source>
</reference>
<evidence type="ECO:0000313" key="1">
    <source>
        <dbReference type="EMBL" id="RYR78811.1"/>
    </source>
</evidence>
<evidence type="ECO:0008006" key="3">
    <source>
        <dbReference type="Google" id="ProtNLM"/>
    </source>
</evidence>
<dbReference type="Proteomes" id="UP000289738">
    <property type="component" value="Chromosome A01"/>
</dbReference>
<sequence>MDLDLKGGKFTWFSNPRNGFVIREKIDMALVNWEWMSMYQNASLSLMSAVSSDHCPLILDVIPVHRVRKYFKFEAYWADHKDCSNVVKRGWCKEEQNGDEWDKISRNINNCKGELKKWSITFCNQVSIQNRVNIEEILGMPAWESPGKYLGLPAIWGRSLYRALAWIEEKIMNKLEG</sequence>
<keyword evidence="2" id="KW-1185">Reference proteome</keyword>
<dbReference type="PANTHER" id="PTHR33710:SF62">
    <property type="entry name" value="DUF4283 DOMAIN PROTEIN"/>
    <property type="match status" value="1"/>
</dbReference>
<protein>
    <recommendedName>
        <fullName evidence="3">Endonuclease/exonuclease/phosphatase domain-containing protein</fullName>
    </recommendedName>
</protein>
<dbReference type="PANTHER" id="PTHR33710">
    <property type="entry name" value="BNAC02G09200D PROTEIN"/>
    <property type="match status" value="1"/>
</dbReference>
<name>A0A445ETS1_ARAHY</name>